<comment type="caution">
    <text evidence="3">The sequence shown here is derived from an EMBL/GenBank/DDBJ whole genome shotgun (WGS) entry which is preliminary data.</text>
</comment>
<proteinExistence type="predicted"/>
<dbReference type="PANTHER" id="PTHR21666">
    <property type="entry name" value="PEPTIDASE-RELATED"/>
    <property type="match status" value="1"/>
</dbReference>
<dbReference type="GO" id="GO:0004222">
    <property type="term" value="F:metalloendopeptidase activity"/>
    <property type="evidence" value="ECO:0007669"/>
    <property type="project" value="TreeGrafter"/>
</dbReference>
<evidence type="ECO:0000313" key="4">
    <source>
        <dbReference type="Proteomes" id="UP000269352"/>
    </source>
</evidence>
<dbReference type="EMBL" id="BGZN01000022">
    <property type="protein sequence ID" value="GBR73867.1"/>
    <property type="molecule type" value="Genomic_DNA"/>
</dbReference>
<dbReference type="CDD" id="cd12797">
    <property type="entry name" value="M23_peptidase"/>
    <property type="match status" value="1"/>
</dbReference>
<dbReference type="PANTHER" id="PTHR21666:SF270">
    <property type="entry name" value="MUREIN HYDROLASE ACTIVATOR ENVC"/>
    <property type="match status" value="1"/>
</dbReference>
<evidence type="ECO:0000313" key="3">
    <source>
        <dbReference type="EMBL" id="GBR73867.1"/>
    </source>
</evidence>
<dbReference type="AlphaFoldDB" id="A0A388TC25"/>
<dbReference type="InterPro" id="IPR050570">
    <property type="entry name" value="Cell_wall_metabolism_enzyme"/>
</dbReference>
<accession>A0A388TC25</accession>
<dbReference type="SUPFAM" id="SSF51261">
    <property type="entry name" value="Duplicated hybrid motif"/>
    <property type="match status" value="1"/>
</dbReference>
<name>A0A388TC25_TERA1</name>
<feature type="domain" description="M23ase beta-sheet core" evidence="2">
    <location>
        <begin position="32"/>
        <end position="135"/>
    </location>
</feature>
<dbReference type="InterPro" id="IPR011055">
    <property type="entry name" value="Dup_hybrid_motif"/>
</dbReference>
<organism evidence="3 4">
    <name type="scientific">Termititenax aidoneus</name>
    <dbReference type="NCBI Taxonomy" id="2218524"/>
    <lineage>
        <taxon>Bacteria</taxon>
        <taxon>Bacillati</taxon>
        <taxon>Candidatus Margulisiibacteriota</taxon>
        <taxon>Candidatus Termititenacia</taxon>
        <taxon>Candidatus Termititenacales</taxon>
        <taxon>Candidatus Termititenacaceae</taxon>
        <taxon>Candidatus Termititenax</taxon>
    </lineage>
</organism>
<feature type="region of interest" description="Disordered" evidence="1">
    <location>
        <begin position="1"/>
        <end position="32"/>
    </location>
</feature>
<protein>
    <recommendedName>
        <fullName evidence="2">M23ase beta-sheet core domain-containing protein</fullName>
    </recommendedName>
</protein>
<sequence>MTNVEPGKPVDQGRITSEYGEPRINSKGQKYEHSGVDITIPEEWKSVSGPPVNAAYGGKVVFVGEQIGYGNCVEVSLGGGNSSFYAHLADGSASHLKIGDVVRKGDILGIMGTTGRATGLHLHFEFRVNGAHINPETVRGLYP</sequence>
<dbReference type="Proteomes" id="UP000269352">
    <property type="component" value="Unassembled WGS sequence"/>
</dbReference>
<dbReference type="Pfam" id="PF01551">
    <property type="entry name" value="Peptidase_M23"/>
    <property type="match status" value="1"/>
</dbReference>
<dbReference type="InterPro" id="IPR016047">
    <property type="entry name" value="M23ase_b-sheet_dom"/>
</dbReference>
<keyword evidence="4" id="KW-1185">Reference proteome</keyword>
<evidence type="ECO:0000256" key="1">
    <source>
        <dbReference type="SAM" id="MobiDB-lite"/>
    </source>
</evidence>
<gene>
    <name evidence="3" type="ORF">NO1_1140</name>
</gene>
<reference evidence="3 4" key="1">
    <citation type="journal article" date="2019" name="ISME J.">
        <title>Genome analyses of uncultured TG2/ZB3 bacteria in 'Margulisbacteria' specifically attached to ectosymbiotic spirochetes of protists in the termite gut.</title>
        <authorList>
            <person name="Utami Y.D."/>
            <person name="Kuwahara H."/>
            <person name="Igai K."/>
            <person name="Murakami T."/>
            <person name="Sugaya K."/>
            <person name="Morikawa T."/>
            <person name="Nagura Y."/>
            <person name="Yuki M."/>
            <person name="Deevong P."/>
            <person name="Inoue T."/>
            <person name="Kihara K."/>
            <person name="Lo N."/>
            <person name="Yamada A."/>
            <person name="Ohkuma M."/>
            <person name="Hongoh Y."/>
        </authorList>
    </citation>
    <scope>NUCLEOTIDE SEQUENCE [LARGE SCALE GENOMIC DNA]</scope>
    <source>
        <strain evidence="3">NkOx7-01</strain>
    </source>
</reference>
<dbReference type="Gene3D" id="2.70.70.10">
    <property type="entry name" value="Glucose Permease (Domain IIA)"/>
    <property type="match status" value="1"/>
</dbReference>
<evidence type="ECO:0000259" key="2">
    <source>
        <dbReference type="Pfam" id="PF01551"/>
    </source>
</evidence>